<dbReference type="SUPFAM" id="SSF50998">
    <property type="entry name" value="Quinoprotein alcohol dehydrogenase-like"/>
    <property type="match status" value="1"/>
</dbReference>
<comment type="caution">
    <text evidence="7">The sequence shown here is derived from an EMBL/GenBank/DDBJ whole genome shotgun (WGS) entry which is preliminary data.</text>
</comment>
<feature type="repeat" description="WD" evidence="4">
    <location>
        <begin position="1"/>
        <end position="29"/>
    </location>
</feature>
<dbReference type="CDD" id="cd00200">
    <property type="entry name" value="WD40"/>
    <property type="match status" value="1"/>
</dbReference>
<dbReference type="InterPro" id="IPR049546">
    <property type="entry name" value="WDR54_beta_prop"/>
</dbReference>
<dbReference type="PROSITE" id="PS00678">
    <property type="entry name" value="WD_REPEATS_1"/>
    <property type="match status" value="2"/>
</dbReference>
<gene>
    <name evidence="7" type="ORF">LY90DRAFT_391049</name>
</gene>
<keyword evidence="3" id="KW-0677">Repeat</keyword>
<dbReference type="GO" id="GO:0005656">
    <property type="term" value="C:nuclear pre-replicative complex"/>
    <property type="evidence" value="ECO:0007669"/>
    <property type="project" value="TreeGrafter"/>
</dbReference>
<dbReference type="PANTHER" id="PTHR18763">
    <property type="entry name" value="WD-REPEAT PROTEIN 18"/>
    <property type="match status" value="1"/>
</dbReference>
<dbReference type="STRING" id="1754190.A0A1Y2ADY3"/>
<evidence type="ECO:0000256" key="5">
    <source>
        <dbReference type="SAM" id="Coils"/>
    </source>
</evidence>
<feature type="domain" description="WD repeat-containing protein 54 beta-propeller" evidence="6">
    <location>
        <begin position="98"/>
        <end position="154"/>
    </location>
</feature>
<evidence type="ECO:0000256" key="3">
    <source>
        <dbReference type="ARBA" id="ARBA00022737"/>
    </source>
</evidence>
<evidence type="ECO:0000313" key="7">
    <source>
        <dbReference type="EMBL" id="ORY20778.1"/>
    </source>
</evidence>
<comment type="similarity">
    <text evidence="1">Belongs to the WD repeat IPI3/WDR18 family.</text>
</comment>
<dbReference type="AlphaFoldDB" id="A0A1Y2ADY3"/>
<dbReference type="GO" id="GO:0120330">
    <property type="term" value="C:rixosome complex"/>
    <property type="evidence" value="ECO:0007669"/>
    <property type="project" value="TreeGrafter"/>
</dbReference>
<reference evidence="7 8" key="1">
    <citation type="submission" date="2016-08" db="EMBL/GenBank/DDBJ databases">
        <title>A Parts List for Fungal Cellulosomes Revealed by Comparative Genomics.</title>
        <authorList>
            <consortium name="DOE Joint Genome Institute"/>
            <person name="Haitjema C.H."/>
            <person name="Gilmore S.P."/>
            <person name="Henske J.K."/>
            <person name="Solomon K.V."/>
            <person name="De Groot R."/>
            <person name="Kuo A."/>
            <person name="Mondo S.J."/>
            <person name="Salamov A.A."/>
            <person name="Labutti K."/>
            <person name="Zhao Z."/>
            <person name="Chiniquy J."/>
            <person name="Barry K."/>
            <person name="Brewer H.M."/>
            <person name="Purvine S.O."/>
            <person name="Wright A.T."/>
            <person name="Boxma B."/>
            <person name="Van Alen T."/>
            <person name="Hackstein J.H."/>
            <person name="Baker S.E."/>
            <person name="Grigoriev I.V."/>
            <person name="O'Malley M.A."/>
        </authorList>
    </citation>
    <scope>NUCLEOTIDE SEQUENCE [LARGE SCALE GENOMIC DNA]</scope>
    <source>
        <strain evidence="7 8">G1</strain>
    </source>
</reference>
<name>A0A1Y2ADY3_9FUNG</name>
<keyword evidence="8" id="KW-1185">Reference proteome</keyword>
<dbReference type="GO" id="GO:0006261">
    <property type="term" value="P:DNA-templated DNA replication"/>
    <property type="evidence" value="ECO:0007669"/>
    <property type="project" value="TreeGrafter"/>
</dbReference>
<proteinExistence type="inferred from homology"/>
<accession>A0A1Y2ADY3</accession>
<feature type="repeat" description="WD" evidence="4">
    <location>
        <begin position="85"/>
        <end position="119"/>
    </location>
</feature>
<dbReference type="Pfam" id="PF00400">
    <property type="entry name" value="WD40"/>
    <property type="match status" value="2"/>
</dbReference>
<organism evidence="7 8">
    <name type="scientific">Neocallimastix californiae</name>
    <dbReference type="NCBI Taxonomy" id="1754190"/>
    <lineage>
        <taxon>Eukaryota</taxon>
        <taxon>Fungi</taxon>
        <taxon>Fungi incertae sedis</taxon>
        <taxon>Chytridiomycota</taxon>
        <taxon>Chytridiomycota incertae sedis</taxon>
        <taxon>Neocallimastigomycetes</taxon>
        <taxon>Neocallimastigales</taxon>
        <taxon>Neocallimastigaceae</taxon>
        <taxon>Neocallimastix</taxon>
    </lineage>
</organism>
<feature type="repeat" description="WD" evidence="4">
    <location>
        <begin position="120"/>
        <end position="151"/>
    </location>
</feature>
<protein>
    <submittedName>
        <fullName evidence="7">WD40 repeat-like protein</fullName>
    </submittedName>
</protein>
<dbReference type="EMBL" id="MCOG01000280">
    <property type="protein sequence ID" value="ORY20778.1"/>
    <property type="molecule type" value="Genomic_DNA"/>
</dbReference>
<dbReference type="SMART" id="SM00320">
    <property type="entry name" value="WD40"/>
    <property type="match status" value="5"/>
</dbReference>
<dbReference type="InterPro" id="IPR019775">
    <property type="entry name" value="WD40_repeat_CS"/>
</dbReference>
<dbReference type="InterPro" id="IPR020472">
    <property type="entry name" value="WD40_PAC1"/>
</dbReference>
<dbReference type="Gene3D" id="2.130.10.10">
    <property type="entry name" value="YVTN repeat-like/Quinoprotein amine dehydrogenase"/>
    <property type="match status" value="2"/>
</dbReference>
<dbReference type="InterPro" id="IPR001680">
    <property type="entry name" value="WD40_rpt"/>
</dbReference>
<evidence type="ECO:0000256" key="1">
    <source>
        <dbReference type="ARBA" id="ARBA00010143"/>
    </source>
</evidence>
<feature type="repeat" description="WD" evidence="4">
    <location>
        <begin position="284"/>
        <end position="325"/>
    </location>
</feature>
<dbReference type="InterPro" id="IPR011047">
    <property type="entry name" value="Quinoprotein_ADH-like_sf"/>
</dbReference>
<evidence type="ECO:0000256" key="2">
    <source>
        <dbReference type="ARBA" id="ARBA00022574"/>
    </source>
</evidence>
<evidence type="ECO:0000256" key="4">
    <source>
        <dbReference type="PROSITE-ProRule" id="PRU00221"/>
    </source>
</evidence>
<feature type="repeat" description="WD" evidence="4">
    <location>
        <begin position="194"/>
        <end position="216"/>
    </location>
</feature>
<feature type="coiled-coil region" evidence="5">
    <location>
        <begin position="372"/>
        <end position="442"/>
    </location>
</feature>
<keyword evidence="5" id="KW-0175">Coiled coil</keyword>
<evidence type="ECO:0000313" key="8">
    <source>
        <dbReference type="Proteomes" id="UP000193920"/>
    </source>
</evidence>
<keyword evidence="2 4" id="KW-0853">WD repeat</keyword>
<dbReference type="InterPro" id="IPR045227">
    <property type="entry name" value="WDR18/Ipi3/RID3"/>
</dbReference>
<dbReference type="PANTHER" id="PTHR18763:SF0">
    <property type="entry name" value="WD REPEAT-CONTAINING PROTEIN 18"/>
    <property type="match status" value="1"/>
</dbReference>
<dbReference type="Pfam" id="PF21031">
    <property type="entry name" value="WDR54"/>
    <property type="match status" value="1"/>
</dbReference>
<dbReference type="OrthoDB" id="756370at2759"/>
<dbReference type="InterPro" id="IPR015943">
    <property type="entry name" value="WD40/YVTN_repeat-like_dom_sf"/>
</dbReference>
<dbReference type="GO" id="GO:0006364">
    <property type="term" value="P:rRNA processing"/>
    <property type="evidence" value="ECO:0007669"/>
    <property type="project" value="TreeGrafter"/>
</dbReference>
<dbReference type="PROSITE" id="PS50082">
    <property type="entry name" value="WD_REPEATS_2"/>
    <property type="match status" value="5"/>
</dbReference>
<dbReference type="PROSITE" id="PS50294">
    <property type="entry name" value="WD_REPEATS_REGION"/>
    <property type="match status" value="2"/>
</dbReference>
<evidence type="ECO:0000259" key="6">
    <source>
        <dbReference type="Pfam" id="PF21031"/>
    </source>
</evidence>
<sequence>MISEVVVATSSNDAFIYIWDIRSGTLLTTFKGNKTDTHALALLSPLYQPARKAYIYSAQNDRPQINVWSFRKDQLLYKFTVPEKLSSVIITNNNNYFIGGSENGKIYVWEVTTGKLIKMIDAHYKAINVMKITSDDAALITGSEDSIVKVWLLNDLINNQPTRNTITPYYTWTEHTLPITDLICGLGLMNYSRVVTVSLDRSCKIWDLSNGKCLATIVVPTNIRAVAMNPTETNIYVGGGDGLIYCIDLYSKSKNSQYGTKVDLNVHPEGIIDFSTNNKDAKVFKGHTQAINSLDCSFDGSLLVSASDDEKIIIWDAESQQQLKSFAHCKGKITNVQVILRPIDLLDNQSKYPLPLIKPLKRFVENEMEGMNQEIETQYIGYSNELDELENKYKTSYNNILEDMTNQTDKTLGVKKASENEIERLQNRITELERYSNQMRVINDSLYNYSINNFLNSQ</sequence>
<dbReference type="PRINTS" id="PR00320">
    <property type="entry name" value="GPROTEINBRPT"/>
</dbReference>
<dbReference type="Proteomes" id="UP000193920">
    <property type="component" value="Unassembled WGS sequence"/>
</dbReference>